<dbReference type="GO" id="GO:0005737">
    <property type="term" value="C:cytoplasm"/>
    <property type="evidence" value="ECO:0007669"/>
    <property type="project" value="TreeGrafter"/>
</dbReference>
<sequence length="711" mass="78721">MDGRDRAGDDRTFKVNFTTEGVSKLRDRVNEKLKEFMGDYTDDTLVEYVIVLLRNGRRKDEAKKELDVFLGDDSVSFISWLWDHLSSKLHLYVQPQEPFPDEAVRTSSLSNQLLGRDSSQQEHLTGSVQTDSECEREKLTKVSRSRHNREWKGLVRENTEVFPLRSIVTDILHSEEKTHHRTNHDRQSYSPEPQVHKKRSREDGRQQTKRESASHPMIGAPCRLLQFAVRDAVRTVQQSNSKTEPAPKRLRSVVSTTTTDSVQDRRPQRTKSVARVPGAVSSALKAAAEAAEDVLKVRPPRSVFDRLGHGIDTVEPVNQSSDFRAPDVEDGEYEDFDQVPASNHVGYHERSDYNRKFAGDMTMADRETGMDDDSASDNDGYDVGIVRHRGSDASQSASSGHKDKKSLMVESSVAQNADEVVRKTRVMDQDPPASSAAMTSSKIVNISVNVNTWKPPDYQMPRDVAEAENQMTVEKSEIDAGKPNVRLPKENDATMAKNIKEMERADVQGSQRTTSTPGSYTAGLPSDGVDSRTLFVSNVHFAATKDSLSRHFNKFGAVLKVIIVTDPATGQPTGSAYVEFLKKESAESALSLNGTSFMSRILKVVRSSSHETAPMVGWPLISRGSPFAPKLSRIPYPRGAIAGAFRARLPVKPGARSLQWKREASSSQPTEGTKGPPNSSLNSRNSALSPTARSLTYTRTEPKADANSGPA</sequence>
<protein>
    <submittedName>
        <fullName evidence="5">Uncharacterized protein LOC103717744</fullName>
    </submittedName>
</protein>
<feature type="region of interest" description="Disordered" evidence="2">
    <location>
        <begin position="175"/>
        <end position="218"/>
    </location>
</feature>
<feature type="region of interest" description="Disordered" evidence="2">
    <location>
        <begin position="115"/>
        <end position="147"/>
    </location>
</feature>
<feature type="region of interest" description="Disordered" evidence="2">
    <location>
        <begin position="504"/>
        <end position="523"/>
    </location>
</feature>
<dbReference type="FunFam" id="1.20.1390.10:FF:000005">
    <property type="entry name" value="RNA binding (RRM/RBD/RNP motifs) family protein"/>
    <property type="match status" value="1"/>
</dbReference>
<accession>A0A8B8ZP34</accession>
<dbReference type="SUPFAM" id="SSF54928">
    <property type="entry name" value="RNA-binding domain, RBD"/>
    <property type="match status" value="1"/>
</dbReference>
<keyword evidence="4" id="KW-1185">Reference proteome</keyword>
<feature type="compositionally biased region" description="Basic and acidic residues" evidence="2">
    <location>
        <begin position="200"/>
        <end position="213"/>
    </location>
</feature>
<dbReference type="OrthoDB" id="4726at2759"/>
<feature type="compositionally biased region" description="Polar residues" evidence="2">
    <location>
        <begin position="508"/>
        <end position="519"/>
    </location>
</feature>
<dbReference type="Proteomes" id="UP000228380">
    <property type="component" value="Unplaced"/>
</dbReference>
<dbReference type="Gene3D" id="1.20.1390.10">
    <property type="entry name" value="PWI domain"/>
    <property type="match status" value="1"/>
</dbReference>
<dbReference type="GO" id="GO:0043488">
    <property type="term" value="P:regulation of mRNA stability"/>
    <property type="evidence" value="ECO:0007669"/>
    <property type="project" value="InterPro"/>
</dbReference>
<dbReference type="InterPro" id="IPR000504">
    <property type="entry name" value="RRM_dom"/>
</dbReference>
<evidence type="ECO:0000313" key="5">
    <source>
        <dbReference type="RefSeq" id="XP_038973299.1"/>
    </source>
</evidence>
<reference evidence="5" key="1">
    <citation type="submission" date="2025-08" db="UniProtKB">
        <authorList>
            <consortium name="RefSeq"/>
        </authorList>
    </citation>
    <scope>IDENTIFICATION</scope>
    <source>
        <tissue evidence="5">Young leaves</tissue>
    </source>
</reference>
<dbReference type="InterPro" id="IPR035979">
    <property type="entry name" value="RBD_domain_sf"/>
</dbReference>
<name>A0A8B8ZP34_PHODC</name>
<feature type="region of interest" description="Disordered" evidence="2">
    <location>
        <begin position="656"/>
        <end position="711"/>
    </location>
</feature>
<proteinExistence type="predicted"/>
<organism evidence="4 5">
    <name type="scientific">Phoenix dactylifera</name>
    <name type="common">Date palm</name>
    <dbReference type="NCBI Taxonomy" id="42345"/>
    <lineage>
        <taxon>Eukaryota</taxon>
        <taxon>Viridiplantae</taxon>
        <taxon>Streptophyta</taxon>
        <taxon>Embryophyta</taxon>
        <taxon>Tracheophyta</taxon>
        <taxon>Spermatophyta</taxon>
        <taxon>Magnoliopsida</taxon>
        <taxon>Liliopsida</taxon>
        <taxon>Arecaceae</taxon>
        <taxon>Coryphoideae</taxon>
        <taxon>Phoeniceae</taxon>
        <taxon>Phoenix</taxon>
    </lineage>
</organism>
<dbReference type="KEGG" id="pda:103717744"/>
<feature type="domain" description="RRM" evidence="3">
    <location>
        <begin position="532"/>
        <end position="609"/>
    </location>
</feature>
<evidence type="ECO:0000313" key="4">
    <source>
        <dbReference type="Proteomes" id="UP000228380"/>
    </source>
</evidence>
<dbReference type="InterPro" id="IPR002483">
    <property type="entry name" value="PWI_dom"/>
</dbReference>
<dbReference type="GO" id="GO:0005634">
    <property type="term" value="C:nucleus"/>
    <property type="evidence" value="ECO:0007669"/>
    <property type="project" value="TreeGrafter"/>
</dbReference>
<dbReference type="PROSITE" id="PS50102">
    <property type="entry name" value="RRM"/>
    <property type="match status" value="1"/>
</dbReference>
<dbReference type="PANTHER" id="PTHR14738">
    <property type="entry name" value="ZINC FINGER CCCH DOMAIN-CONTAINING PROTEIN 14"/>
    <property type="match status" value="1"/>
</dbReference>
<dbReference type="PANTHER" id="PTHR14738:SF32">
    <property type="entry name" value="RNA BINDING (RRM_RBD_RNP MOTIFS) FAMILY PROTEIN"/>
    <property type="match status" value="1"/>
</dbReference>
<evidence type="ECO:0000256" key="2">
    <source>
        <dbReference type="SAM" id="MobiDB-lite"/>
    </source>
</evidence>
<dbReference type="FunFam" id="3.30.70.330:FF:000616">
    <property type="entry name" value="RNA binding (RRM/RBD/RNP motifs) family protein"/>
    <property type="match status" value="1"/>
</dbReference>
<dbReference type="AlphaFoldDB" id="A0A8B8ZP34"/>
<evidence type="ECO:0000256" key="1">
    <source>
        <dbReference type="PROSITE-ProRule" id="PRU00176"/>
    </source>
</evidence>
<dbReference type="Gene3D" id="3.30.70.330">
    <property type="match status" value="1"/>
</dbReference>
<keyword evidence="1" id="KW-0694">RNA-binding</keyword>
<feature type="compositionally biased region" description="Low complexity" evidence="2">
    <location>
        <begin position="676"/>
        <end position="690"/>
    </location>
</feature>
<dbReference type="RefSeq" id="XP_038973299.1">
    <property type="nucleotide sequence ID" value="XM_039117371.1"/>
</dbReference>
<dbReference type="GeneID" id="103717744"/>
<dbReference type="GO" id="GO:0008143">
    <property type="term" value="F:poly(A) binding"/>
    <property type="evidence" value="ECO:0007669"/>
    <property type="project" value="InterPro"/>
</dbReference>
<dbReference type="InterPro" id="IPR040366">
    <property type="entry name" value="Nab2/ZC3H14"/>
</dbReference>
<evidence type="ECO:0000259" key="3">
    <source>
        <dbReference type="PROSITE" id="PS50102"/>
    </source>
</evidence>
<feature type="compositionally biased region" description="Low complexity" evidence="2">
    <location>
        <begin position="252"/>
        <end position="261"/>
    </location>
</feature>
<dbReference type="SMART" id="SM00360">
    <property type="entry name" value="RRM"/>
    <property type="match status" value="1"/>
</dbReference>
<feature type="region of interest" description="Disordered" evidence="2">
    <location>
        <begin position="390"/>
        <end position="416"/>
    </location>
</feature>
<dbReference type="InterPro" id="IPR012677">
    <property type="entry name" value="Nucleotide-bd_a/b_plait_sf"/>
</dbReference>
<dbReference type="Pfam" id="PF01480">
    <property type="entry name" value="PWI"/>
    <property type="match status" value="1"/>
</dbReference>
<dbReference type="Pfam" id="PF00076">
    <property type="entry name" value="RRM_1"/>
    <property type="match status" value="1"/>
</dbReference>
<feature type="compositionally biased region" description="Polar residues" evidence="2">
    <location>
        <begin position="115"/>
        <end position="131"/>
    </location>
</feature>
<gene>
    <name evidence="5" type="primary">LOC103717744</name>
</gene>
<feature type="region of interest" description="Disordered" evidence="2">
    <location>
        <begin position="236"/>
        <end position="276"/>
    </location>
</feature>